<dbReference type="AlphaFoldDB" id="A0A815WM26"/>
<evidence type="ECO:0000313" key="4">
    <source>
        <dbReference type="Proteomes" id="UP000663828"/>
    </source>
</evidence>
<keyword evidence="1" id="KW-0863">Zinc-finger</keyword>
<feature type="domain" description="C2H2-type" evidence="2">
    <location>
        <begin position="13"/>
        <end position="36"/>
    </location>
</feature>
<keyword evidence="4" id="KW-1185">Reference proteome</keyword>
<proteinExistence type="predicted"/>
<evidence type="ECO:0000256" key="1">
    <source>
        <dbReference type="PROSITE-ProRule" id="PRU00042"/>
    </source>
</evidence>
<dbReference type="Proteomes" id="UP000663828">
    <property type="component" value="Unassembled WGS sequence"/>
</dbReference>
<reference evidence="3" key="1">
    <citation type="submission" date="2021-02" db="EMBL/GenBank/DDBJ databases">
        <authorList>
            <person name="Nowell W R."/>
        </authorList>
    </citation>
    <scope>NUCLEOTIDE SEQUENCE</scope>
</reference>
<gene>
    <name evidence="3" type="ORF">XAT740_LOCUS42645</name>
</gene>
<comment type="caution">
    <text evidence="3">The sequence shown here is derived from an EMBL/GenBank/DDBJ whole genome shotgun (WGS) entry which is preliminary data.</text>
</comment>
<name>A0A815WM26_ADIRI</name>
<dbReference type="InterPro" id="IPR013087">
    <property type="entry name" value="Znf_C2H2_type"/>
</dbReference>
<accession>A0A815WM26</accession>
<dbReference type="PROSITE" id="PS50157">
    <property type="entry name" value="ZINC_FINGER_C2H2_2"/>
    <property type="match status" value="1"/>
</dbReference>
<keyword evidence="1" id="KW-0862">Zinc</keyword>
<protein>
    <recommendedName>
        <fullName evidence="2">C2H2-type domain-containing protein</fullName>
    </recommendedName>
</protein>
<organism evidence="3 4">
    <name type="scientific">Adineta ricciae</name>
    <name type="common">Rotifer</name>
    <dbReference type="NCBI Taxonomy" id="249248"/>
    <lineage>
        <taxon>Eukaryota</taxon>
        <taxon>Metazoa</taxon>
        <taxon>Spiralia</taxon>
        <taxon>Gnathifera</taxon>
        <taxon>Rotifera</taxon>
        <taxon>Eurotatoria</taxon>
        <taxon>Bdelloidea</taxon>
        <taxon>Adinetida</taxon>
        <taxon>Adinetidae</taxon>
        <taxon>Adineta</taxon>
    </lineage>
</organism>
<keyword evidence="1" id="KW-0479">Metal-binding</keyword>
<sequence>MYKQQIRRRETVYRCAVCQSKFAHTRAIERHHYDVHHIDPFDTEAMKNATIVDEEEIEDEHEQQQQLIVVNQAQQDMRHRDEDEQMAIIQFRNQHQNAEQSPLIVKIERDGYDDFETADDYLVNKPTPRARQLQKARRTMSRNSYDDSSYVNESITKREYLHNSNYDVKDQYDNGVEYENDNEMETGDTFVEMIDDEDNFLDDDDNGGKQNVIKYRSSTQKLI</sequence>
<dbReference type="GO" id="GO:0008270">
    <property type="term" value="F:zinc ion binding"/>
    <property type="evidence" value="ECO:0007669"/>
    <property type="project" value="UniProtKB-KW"/>
</dbReference>
<evidence type="ECO:0000313" key="3">
    <source>
        <dbReference type="EMBL" id="CAF1547698.1"/>
    </source>
</evidence>
<evidence type="ECO:0000259" key="2">
    <source>
        <dbReference type="PROSITE" id="PS50157"/>
    </source>
</evidence>
<dbReference type="EMBL" id="CAJNOR010005141">
    <property type="protein sequence ID" value="CAF1547698.1"/>
    <property type="molecule type" value="Genomic_DNA"/>
</dbReference>